<dbReference type="InterPro" id="IPR000868">
    <property type="entry name" value="Isochorismatase-like_dom"/>
</dbReference>
<proteinExistence type="predicted"/>
<dbReference type="Gene3D" id="3.40.50.850">
    <property type="entry name" value="Isochorismatase-like"/>
    <property type="match status" value="1"/>
</dbReference>
<organism evidence="2 3">
    <name type="scientific">Desulfohalobium retbaense (strain ATCC 49708 / DSM 5692 / JCM 16813 / HR100)</name>
    <dbReference type="NCBI Taxonomy" id="485915"/>
    <lineage>
        <taxon>Bacteria</taxon>
        <taxon>Pseudomonadati</taxon>
        <taxon>Thermodesulfobacteriota</taxon>
        <taxon>Desulfovibrionia</taxon>
        <taxon>Desulfovibrionales</taxon>
        <taxon>Desulfohalobiaceae</taxon>
        <taxon>Desulfohalobium</taxon>
    </lineage>
</organism>
<dbReference type="OrthoDB" id="9791276at2"/>
<reference evidence="3" key="1">
    <citation type="submission" date="2009-09" db="EMBL/GenBank/DDBJ databases">
        <title>The complete chromosome of Desulfohalobium retbaense DSM 5692.</title>
        <authorList>
            <consortium name="US DOE Joint Genome Institute (JGI-PGF)"/>
            <person name="Lucas S."/>
            <person name="Copeland A."/>
            <person name="Lapidus A."/>
            <person name="Glavina del Rio T."/>
            <person name="Dalin E."/>
            <person name="Tice H."/>
            <person name="Bruce D."/>
            <person name="Goodwin L."/>
            <person name="Pitluck S."/>
            <person name="Kyrpides N."/>
            <person name="Mavromatis K."/>
            <person name="Ivanova N."/>
            <person name="Mikhailova N."/>
            <person name="Munk A.C."/>
            <person name="Brettin T."/>
            <person name="Detter J.C."/>
            <person name="Han C."/>
            <person name="Tapia R."/>
            <person name="Larimer F."/>
            <person name="Land M."/>
            <person name="Hauser L."/>
            <person name="Markowitz V."/>
            <person name="Cheng J.-F."/>
            <person name="Hugenholtz P."/>
            <person name="Woyke T."/>
            <person name="Wu D."/>
            <person name="Spring S."/>
            <person name="Klenk H.-P."/>
            <person name="Eisen J.A."/>
        </authorList>
    </citation>
    <scope>NUCLEOTIDE SEQUENCE [LARGE SCALE GENOMIC DNA]</scope>
    <source>
        <strain evidence="3">DSM 5692</strain>
    </source>
</reference>
<dbReference type="Pfam" id="PF00857">
    <property type="entry name" value="Isochorismatase"/>
    <property type="match status" value="1"/>
</dbReference>
<dbReference type="InterPro" id="IPR036380">
    <property type="entry name" value="Isochorismatase-like_sf"/>
</dbReference>
<dbReference type="RefSeq" id="WP_015750724.1">
    <property type="nucleotide sequence ID" value="NC_013223.1"/>
</dbReference>
<dbReference type="SUPFAM" id="SSF52499">
    <property type="entry name" value="Isochorismatase-like hydrolases"/>
    <property type="match status" value="1"/>
</dbReference>
<keyword evidence="3" id="KW-1185">Reference proteome</keyword>
<dbReference type="CDD" id="cd00431">
    <property type="entry name" value="cysteine_hydrolases"/>
    <property type="match status" value="1"/>
</dbReference>
<dbReference type="AlphaFoldDB" id="C8WZU0"/>
<name>C8WZU0_DESRD</name>
<keyword evidence="2" id="KW-0378">Hydrolase</keyword>
<dbReference type="KEGG" id="drt:Dret_0263"/>
<dbReference type="STRING" id="485915.Dret_0263"/>
<dbReference type="PANTHER" id="PTHR47044">
    <property type="entry name" value="OS02G0276400 PROTEIN"/>
    <property type="match status" value="1"/>
</dbReference>
<dbReference type="Proteomes" id="UP000001052">
    <property type="component" value="Chromosome"/>
</dbReference>
<reference evidence="2 3" key="2">
    <citation type="journal article" date="2010" name="Stand. Genomic Sci.">
        <title>Complete genome sequence of Desulfohalobium retbaense type strain (HR(100)).</title>
        <authorList>
            <person name="Spring S."/>
            <person name="Nolan M."/>
            <person name="Lapidus A."/>
            <person name="Glavina Del Rio T."/>
            <person name="Copeland A."/>
            <person name="Tice H."/>
            <person name="Cheng J.F."/>
            <person name="Lucas S."/>
            <person name="Land M."/>
            <person name="Chen F."/>
            <person name="Bruce D."/>
            <person name="Goodwin L."/>
            <person name="Pitluck S."/>
            <person name="Ivanova N."/>
            <person name="Mavromatis K."/>
            <person name="Mikhailova N."/>
            <person name="Pati A."/>
            <person name="Chen A."/>
            <person name="Palaniappan K."/>
            <person name="Hauser L."/>
            <person name="Chang Y.J."/>
            <person name="Jeffries C.D."/>
            <person name="Munk C."/>
            <person name="Kiss H."/>
            <person name="Chain P."/>
            <person name="Han C."/>
            <person name="Brettin T."/>
            <person name="Detter J.C."/>
            <person name="Schuler E."/>
            <person name="Goker M."/>
            <person name="Rohde M."/>
            <person name="Bristow J."/>
            <person name="Eisen J.A."/>
            <person name="Markowitz V."/>
            <person name="Hugenholtz P."/>
            <person name="Kyrpides N.C."/>
            <person name="Klenk H.P."/>
        </authorList>
    </citation>
    <scope>NUCLEOTIDE SEQUENCE [LARGE SCALE GENOMIC DNA]</scope>
    <source>
        <strain evidence="2 3">DSM 5692</strain>
    </source>
</reference>
<evidence type="ECO:0000313" key="3">
    <source>
        <dbReference type="Proteomes" id="UP000001052"/>
    </source>
</evidence>
<accession>C8WZU0</accession>
<protein>
    <submittedName>
        <fullName evidence="2">Isochorismatase hydrolase</fullName>
    </submittedName>
</protein>
<dbReference type="eggNOG" id="COG1335">
    <property type="taxonomic scope" value="Bacteria"/>
</dbReference>
<dbReference type="HOGENOM" id="CLU_068979_8_4_7"/>
<dbReference type="EMBL" id="CP001734">
    <property type="protein sequence ID" value="ACV67565.1"/>
    <property type="molecule type" value="Genomic_DNA"/>
</dbReference>
<feature type="domain" description="Isochorismatase-like" evidence="1">
    <location>
        <begin position="3"/>
        <end position="179"/>
    </location>
</feature>
<evidence type="ECO:0000313" key="2">
    <source>
        <dbReference type="EMBL" id="ACV67565.1"/>
    </source>
</evidence>
<dbReference type="GO" id="GO:0016787">
    <property type="term" value="F:hydrolase activity"/>
    <property type="evidence" value="ECO:0007669"/>
    <property type="project" value="UniProtKB-KW"/>
</dbReference>
<evidence type="ECO:0000259" key="1">
    <source>
        <dbReference type="Pfam" id="PF00857"/>
    </source>
</evidence>
<gene>
    <name evidence="2" type="ordered locus">Dret_0263</name>
</gene>
<sequence>MPALIIIDMQEDFVLPHGSLCIQGAKDTVPRIREVLDGFRQRALPIFHVVRSYRADGVDVEWPREQAFRKGHHAVVPGTPGARIVSELAPRPNEYVVTKKRFSAFMHTELDLLLRRLHIRELAVCGTQLPVCVRCSVFDAIALDYRVTLIADGTSAQTEAIAEANRFDMANIGTRCLNAADYLSQLAGA</sequence>